<dbReference type="InterPro" id="IPR010111">
    <property type="entry name" value="Kynureninase"/>
</dbReference>
<gene>
    <name evidence="4 7" type="primary">kynU</name>
    <name evidence="7" type="ORF">D4Z93_07965</name>
</gene>
<feature type="binding site" evidence="4">
    <location>
        <position position="105"/>
    </location>
    <ligand>
        <name>pyridoxal 5'-phosphate</name>
        <dbReference type="ChEBI" id="CHEBI:597326"/>
    </ligand>
</feature>
<comment type="similarity">
    <text evidence="4 6">Belongs to the kynureninase family.</text>
</comment>
<comment type="caution">
    <text evidence="4">Lacks conserved residue(s) required for the propagation of feature annotation.</text>
</comment>
<dbReference type="InterPro" id="IPR015422">
    <property type="entry name" value="PyrdxlP-dep_Trfase_small"/>
</dbReference>
<dbReference type="KEGG" id="cfer:D4Z93_07965"/>
<protein>
    <recommendedName>
        <fullName evidence="4 5">Kynureninase</fullName>
        <ecNumber evidence="4 5">3.7.1.3</ecNumber>
    </recommendedName>
    <alternativeName>
        <fullName evidence="4">L-kynurenine hydrolase</fullName>
    </alternativeName>
</protein>
<dbReference type="GO" id="GO:0030429">
    <property type="term" value="F:kynureninase activity"/>
    <property type="evidence" value="ECO:0007669"/>
    <property type="project" value="UniProtKB-UniRule"/>
</dbReference>
<dbReference type="OrthoDB" id="9812626at2"/>
<dbReference type="NCBIfam" id="TIGR01814">
    <property type="entry name" value="kynureninase"/>
    <property type="match status" value="1"/>
</dbReference>
<feature type="modified residue" description="N6-(pyridoxal phosphate)lysine" evidence="4">
    <location>
        <position position="239"/>
    </location>
</feature>
<dbReference type="GO" id="GO:0043420">
    <property type="term" value="P:anthranilate metabolic process"/>
    <property type="evidence" value="ECO:0007669"/>
    <property type="project" value="TreeGrafter"/>
</dbReference>
<dbReference type="EMBL" id="CP032416">
    <property type="protein sequence ID" value="AYD40463.1"/>
    <property type="molecule type" value="Genomic_DNA"/>
</dbReference>
<comment type="subunit">
    <text evidence="4 6">Homodimer.</text>
</comment>
<organism evidence="7 8">
    <name type="scientific">Clostridium fermenticellae</name>
    <dbReference type="NCBI Taxonomy" id="2068654"/>
    <lineage>
        <taxon>Bacteria</taxon>
        <taxon>Bacillati</taxon>
        <taxon>Bacillota</taxon>
        <taxon>Clostridia</taxon>
        <taxon>Eubacteriales</taxon>
        <taxon>Clostridiaceae</taxon>
        <taxon>Clostridium</taxon>
    </lineage>
</organism>
<feature type="binding site" evidence="4">
    <location>
        <position position="295"/>
    </location>
    <ligand>
        <name>pyridoxal 5'-phosphate</name>
        <dbReference type="ChEBI" id="CHEBI:597326"/>
    </ligand>
</feature>
<keyword evidence="2 4" id="KW-0378">Hydrolase</keyword>
<dbReference type="GO" id="GO:0005737">
    <property type="term" value="C:cytoplasm"/>
    <property type="evidence" value="ECO:0007669"/>
    <property type="project" value="UniProtKB-UniRule"/>
</dbReference>
<dbReference type="AlphaFoldDB" id="A0A386H4K2"/>
<dbReference type="Gene3D" id="3.90.1150.10">
    <property type="entry name" value="Aspartate Aminotransferase, domain 1"/>
    <property type="match status" value="1"/>
</dbReference>
<accession>A0A386H4K2</accession>
<dbReference type="GO" id="GO:0019441">
    <property type="term" value="P:L-tryptophan catabolic process to kynurenine"/>
    <property type="evidence" value="ECO:0007669"/>
    <property type="project" value="TreeGrafter"/>
</dbReference>
<dbReference type="PIRSF" id="PIRSF038800">
    <property type="entry name" value="KYNU"/>
    <property type="match status" value="1"/>
</dbReference>
<keyword evidence="3 4" id="KW-0663">Pyridoxal phosphate</keyword>
<evidence type="ECO:0000256" key="1">
    <source>
        <dbReference type="ARBA" id="ARBA00022642"/>
    </source>
</evidence>
<evidence type="ECO:0000256" key="3">
    <source>
        <dbReference type="ARBA" id="ARBA00022898"/>
    </source>
</evidence>
<dbReference type="GO" id="GO:0019805">
    <property type="term" value="P:quinolinate biosynthetic process"/>
    <property type="evidence" value="ECO:0007669"/>
    <property type="project" value="UniProtKB-UniRule"/>
</dbReference>
<comment type="catalytic activity">
    <reaction evidence="4 6">
        <text>L-kynurenine + H2O = anthranilate + L-alanine + H(+)</text>
        <dbReference type="Rhea" id="RHEA:16813"/>
        <dbReference type="ChEBI" id="CHEBI:15377"/>
        <dbReference type="ChEBI" id="CHEBI:15378"/>
        <dbReference type="ChEBI" id="CHEBI:16567"/>
        <dbReference type="ChEBI" id="CHEBI:57959"/>
        <dbReference type="ChEBI" id="CHEBI:57972"/>
        <dbReference type="EC" id="3.7.1.3"/>
    </reaction>
</comment>
<feature type="binding site" evidence="4">
    <location>
        <position position="267"/>
    </location>
    <ligand>
        <name>pyridoxal 5'-phosphate</name>
        <dbReference type="ChEBI" id="CHEBI:597326"/>
    </ligand>
</feature>
<feature type="binding site" evidence="4">
    <location>
        <begin position="132"/>
        <end position="135"/>
    </location>
    <ligand>
        <name>pyridoxal 5'-phosphate</name>
        <dbReference type="ChEBI" id="CHEBI:597326"/>
    </ligand>
</feature>
<comment type="cofactor">
    <cofactor evidence="4 6">
        <name>pyridoxal 5'-phosphate</name>
        <dbReference type="ChEBI" id="CHEBI:597326"/>
    </cofactor>
</comment>
<comment type="pathway">
    <text evidence="4 6">Amino-acid degradation; L-kynurenine degradation; L-alanine and anthranilate from L-kynurenine: step 1/1.</text>
</comment>
<dbReference type="GO" id="GO:0009435">
    <property type="term" value="P:NAD+ biosynthetic process"/>
    <property type="evidence" value="ECO:0007669"/>
    <property type="project" value="UniProtKB-UniRule"/>
</dbReference>
<evidence type="ECO:0000256" key="6">
    <source>
        <dbReference type="PIRNR" id="PIRNR038800"/>
    </source>
</evidence>
<dbReference type="HAMAP" id="MF_01970">
    <property type="entry name" value="Kynureninase"/>
    <property type="match status" value="1"/>
</dbReference>
<keyword evidence="8" id="KW-1185">Reference proteome</keyword>
<dbReference type="PANTHER" id="PTHR14084:SF0">
    <property type="entry name" value="KYNURENINASE"/>
    <property type="match status" value="1"/>
</dbReference>
<dbReference type="RefSeq" id="WP_119972242.1">
    <property type="nucleotide sequence ID" value="NZ_CP032416.1"/>
</dbReference>
<dbReference type="SUPFAM" id="SSF53383">
    <property type="entry name" value="PLP-dependent transferases"/>
    <property type="match status" value="1"/>
</dbReference>
<dbReference type="PANTHER" id="PTHR14084">
    <property type="entry name" value="KYNURENINASE"/>
    <property type="match status" value="1"/>
</dbReference>
<evidence type="ECO:0000256" key="5">
    <source>
        <dbReference type="NCBIfam" id="TIGR01814"/>
    </source>
</evidence>
<dbReference type="UniPathway" id="UPA00253">
    <property type="reaction ID" value="UER00329"/>
</dbReference>
<dbReference type="UniPathway" id="UPA00334">
    <property type="reaction ID" value="UER00455"/>
</dbReference>
<evidence type="ECO:0000256" key="4">
    <source>
        <dbReference type="HAMAP-Rule" id="MF_01970"/>
    </source>
</evidence>
<feature type="binding site" evidence="4">
    <location>
        <position position="238"/>
    </location>
    <ligand>
        <name>pyridoxal 5'-phosphate</name>
        <dbReference type="ChEBI" id="CHEBI:597326"/>
    </ligand>
</feature>
<feature type="binding site" evidence="4">
    <location>
        <position position="216"/>
    </location>
    <ligand>
        <name>pyridoxal 5'-phosphate</name>
        <dbReference type="ChEBI" id="CHEBI:597326"/>
    </ligand>
</feature>
<comment type="pathway">
    <text evidence="4 6">Cofactor biosynthesis; NAD(+) biosynthesis; quinolinate from L-kynurenine: step 2/3.</text>
</comment>
<dbReference type="InterPro" id="IPR015424">
    <property type="entry name" value="PyrdxlP-dep_Trfase"/>
</dbReference>
<dbReference type="GO" id="GO:0030170">
    <property type="term" value="F:pyridoxal phosphate binding"/>
    <property type="evidence" value="ECO:0007669"/>
    <property type="project" value="UniProtKB-UniRule"/>
</dbReference>
<dbReference type="InterPro" id="IPR015421">
    <property type="entry name" value="PyrdxlP-dep_Trfase_major"/>
</dbReference>
<dbReference type="Proteomes" id="UP000266301">
    <property type="component" value="Chromosome"/>
</dbReference>
<dbReference type="GO" id="GO:0097053">
    <property type="term" value="P:L-kynurenine catabolic process"/>
    <property type="evidence" value="ECO:0007669"/>
    <property type="project" value="UniProtKB-UniRule"/>
</dbReference>
<name>A0A386H4K2_9CLOT</name>
<evidence type="ECO:0000313" key="7">
    <source>
        <dbReference type="EMBL" id="AYD40463.1"/>
    </source>
</evidence>
<dbReference type="Pfam" id="PF22580">
    <property type="entry name" value="KYNU_C"/>
    <property type="match status" value="1"/>
</dbReference>
<sequence>MSKRKFELTLDYAKKMDQEDELKSFRDRFYVKEGQIFMDGNSLGLCSKDAENSLLNMLNVWKKEAINIWGTEDGKYLNYSEYLAGKIAPLLNADANEIAVVGSTTMNVHQAISTFYKPTKDRYKILVDDLNFPTDRYAVDSQIRLKGLKVEDALKVVKSKDGVMIDEDTVIDAMTDDVALVLLPSVLYRSSQLLDMKKITNAAKERGIYIGWDLCHSIGAISHDFKDIDPDFAIWCNYKYLSGGPGATAGLFINKKHFNKHAGLAGWFGNNDKTQFQLNHEFDQDKTAKGWQTGTPNLLSMAPIEGTLNMYKEAGMDKIRKKSLQITAYLMYLIDEKLSKYGFRVGNPREDEKRGGHVCLIHDDAYRINSALKNNGVIPDFREPNVIRLAPIALYTSYEDVYKLIEITEKIMENKEYENFTNERSVVV</sequence>
<dbReference type="Gene3D" id="3.40.640.10">
    <property type="entry name" value="Type I PLP-dependent aspartate aminotransferase-like (Major domain)"/>
    <property type="match status" value="1"/>
</dbReference>
<proteinExistence type="inferred from homology"/>
<keyword evidence="1 4" id="KW-0662">Pyridine nucleotide biosynthesis</keyword>
<evidence type="ECO:0000313" key="8">
    <source>
        <dbReference type="Proteomes" id="UP000266301"/>
    </source>
</evidence>
<evidence type="ECO:0000256" key="2">
    <source>
        <dbReference type="ARBA" id="ARBA00022801"/>
    </source>
</evidence>
<comment type="catalytic activity">
    <reaction evidence="6">
        <text>3-hydroxy-L-kynurenine + H2O = 3-hydroxyanthranilate + L-alanine + H(+)</text>
        <dbReference type="Rhea" id="RHEA:25143"/>
        <dbReference type="ChEBI" id="CHEBI:15377"/>
        <dbReference type="ChEBI" id="CHEBI:15378"/>
        <dbReference type="ChEBI" id="CHEBI:36559"/>
        <dbReference type="ChEBI" id="CHEBI:57972"/>
        <dbReference type="ChEBI" id="CHEBI:58125"/>
        <dbReference type="EC" id="3.7.1.3"/>
    </reaction>
</comment>
<comment type="function">
    <text evidence="4 6">Catalyzes the cleavage of L-kynurenine (L-Kyn) and L-3-hydroxykynurenine (L-3OHKyn) into anthranilic acid (AA) and 3-hydroxyanthranilic acid (3-OHAA), respectively.</text>
</comment>
<reference evidence="7 8" key="1">
    <citation type="journal article" date="2019" name="Int. J. Syst. Evol. Microbiol.">
        <title>Clostridium fermenticellae sp. nov., isolated from the mud in a fermentation cellar for the production of the Chinese liquor, baijiu.</title>
        <authorList>
            <person name="Xu P.X."/>
            <person name="Chai L.J."/>
            <person name="Qiu T."/>
            <person name="Zhang X.J."/>
            <person name="Lu Z.M."/>
            <person name="Xiao C."/>
            <person name="Wang S.T."/>
            <person name="Shen C.H."/>
            <person name="Shi J.S."/>
            <person name="Xu Z.H."/>
        </authorList>
    </citation>
    <scope>NUCLEOTIDE SEQUENCE [LARGE SCALE GENOMIC DNA]</scope>
    <source>
        <strain evidence="7 8">JN500901</strain>
    </source>
</reference>
<feature type="binding site" evidence="4">
    <location>
        <position position="213"/>
    </location>
    <ligand>
        <name>pyridoxal 5'-phosphate</name>
        <dbReference type="ChEBI" id="CHEBI:597326"/>
    </ligand>
</feature>
<dbReference type="EC" id="3.7.1.3" evidence="4 5"/>
<feature type="binding site" evidence="4">
    <location>
        <position position="104"/>
    </location>
    <ligand>
        <name>pyridoxal 5'-phosphate</name>
        <dbReference type="ChEBI" id="CHEBI:597326"/>
    </ligand>
</feature>